<organism evidence="2 3">
    <name type="scientific">Candidatus Gottesmanbacteria bacterium RIFCSPLOWO2_01_FULL_49_10</name>
    <dbReference type="NCBI Taxonomy" id="1798396"/>
    <lineage>
        <taxon>Bacteria</taxon>
        <taxon>Candidatus Gottesmaniibacteriota</taxon>
    </lineage>
</organism>
<evidence type="ECO:0000313" key="3">
    <source>
        <dbReference type="Proteomes" id="UP000176409"/>
    </source>
</evidence>
<sequence>MADITQTCAQCGKKFLVIEVEQEFLKKKHLPLPALCPTDRQSRRLSGRGERTLYKTTCQECGTPVITTYDPKTVTSKILCRTCYQAFFDKNDPVIP</sequence>
<dbReference type="EMBL" id="MFJZ01000057">
    <property type="protein sequence ID" value="OGG29171.1"/>
    <property type="molecule type" value="Genomic_DNA"/>
</dbReference>
<evidence type="ECO:0000259" key="1">
    <source>
        <dbReference type="Pfam" id="PF13451"/>
    </source>
</evidence>
<accession>A0A1F6AWV6</accession>
<dbReference type="Pfam" id="PF13451">
    <property type="entry name" value="zf_Tbcl"/>
    <property type="match status" value="1"/>
</dbReference>
<dbReference type="AlphaFoldDB" id="A0A1F6AWV6"/>
<protein>
    <recommendedName>
        <fullName evidence="1">Probable zinc-binding domain-containing protein</fullName>
    </recommendedName>
</protein>
<dbReference type="InterPro" id="IPR025306">
    <property type="entry name" value="Zn-bnd_dom_prob"/>
</dbReference>
<dbReference type="STRING" id="1798396.A2973_01640"/>
<dbReference type="Proteomes" id="UP000176409">
    <property type="component" value="Unassembled WGS sequence"/>
</dbReference>
<name>A0A1F6AWV6_9BACT</name>
<proteinExistence type="predicted"/>
<evidence type="ECO:0000313" key="2">
    <source>
        <dbReference type="EMBL" id="OGG29171.1"/>
    </source>
</evidence>
<gene>
    <name evidence="2" type="ORF">A2973_01640</name>
</gene>
<comment type="caution">
    <text evidence="2">The sequence shown here is derived from an EMBL/GenBank/DDBJ whole genome shotgun (WGS) entry which is preliminary data.</text>
</comment>
<feature type="domain" description="Probable zinc-binding" evidence="1">
    <location>
        <begin position="2"/>
        <end position="44"/>
    </location>
</feature>
<reference evidence="2 3" key="1">
    <citation type="journal article" date="2016" name="Nat. Commun.">
        <title>Thousands of microbial genomes shed light on interconnected biogeochemical processes in an aquifer system.</title>
        <authorList>
            <person name="Anantharaman K."/>
            <person name="Brown C.T."/>
            <person name="Hug L.A."/>
            <person name="Sharon I."/>
            <person name="Castelle C.J."/>
            <person name="Probst A.J."/>
            <person name="Thomas B.C."/>
            <person name="Singh A."/>
            <person name="Wilkins M.J."/>
            <person name="Karaoz U."/>
            <person name="Brodie E.L."/>
            <person name="Williams K.H."/>
            <person name="Hubbard S.S."/>
            <person name="Banfield J.F."/>
        </authorList>
    </citation>
    <scope>NUCLEOTIDE SEQUENCE [LARGE SCALE GENOMIC DNA]</scope>
</reference>